<sequence length="173" mass="19020">MKDALQFGGLFLGIVLFTQIGTRRHNLFWTVMPFVTSGSIGAFVILTGQHHYQLPGDVWSGVVGGLIGVAIGLTLTTVMRVFRRDGRLYVRSAWAYLAIWFGVLAARTVFVWLLENVPSFATSVGKFMLRNGIGPDGATLFFVLMALAMSVSRELGVLYKAHRLSPEPERVSA</sequence>
<feature type="transmembrane region" description="Helical" evidence="1">
    <location>
        <begin position="133"/>
        <end position="151"/>
    </location>
</feature>
<keyword evidence="1" id="KW-0812">Transmembrane</keyword>
<comment type="caution">
    <text evidence="2">The sequence shown here is derived from an EMBL/GenBank/DDBJ whole genome shotgun (WGS) entry which is preliminary data.</text>
</comment>
<dbReference type="Proteomes" id="UP000295444">
    <property type="component" value="Unassembled WGS sequence"/>
</dbReference>
<accession>A0A4R6SP13</accession>
<dbReference type="AlphaFoldDB" id="A0A4R6SP13"/>
<dbReference type="EMBL" id="SNXZ01000001">
    <property type="protein sequence ID" value="TDQ05192.1"/>
    <property type="molecule type" value="Genomic_DNA"/>
</dbReference>
<evidence type="ECO:0000313" key="3">
    <source>
        <dbReference type="Proteomes" id="UP000295444"/>
    </source>
</evidence>
<protein>
    <submittedName>
        <fullName evidence="2">Uncharacterized protein DUF1453</fullName>
    </submittedName>
</protein>
<dbReference type="RefSeq" id="WP_133847985.1">
    <property type="nucleotide sequence ID" value="NZ_SNXZ01000001.1"/>
</dbReference>
<dbReference type="InterPro" id="IPR058247">
    <property type="entry name" value="DUF1453"/>
</dbReference>
<dbReference type="Pfam" id="PF07301">
    <property type="entry name" value="DUF1453"/>
    <property type="match status" value="1"/>
</dbReference>
<feature type="transmembrane region" description="Helical" evidence="1">
    <location>
        <begin position="27"/>
        <end position="46"/>
    </location>
</feature>
<evidence type="ECO:0000256" key="1">
    <source>
        <dbReference type="SAM" id="Phobius"/>
    </source>
</evidence>
<feature type="transmembrane region" description="Helical" evidence="1">
    <location>
        <begin position="58"/>
        <end position="82"/>
    </location>
</feature>
<feature type="transmembrane region" description="Helical" evidence="1">
    <location>
        <begin position="94"/>
        <end position="113"/>
    </location>
</feature>
<evidence type="ECO:0000313" key="2">
    <source>
        <dbReference type="EMBL" id="TDQ05192.1"/>
    </source>
</evidence>
<organism evidence="2 3">
    <name type="scientific">Labedaea rhizosphaerae</name>
    <dbReference type="NCBI Taxonomy" id="598644"/>
    <lineage>
        <taxon>Bacteria</taxon>
        <taxon>Bacillati</taxon>
        <taxon>Actinomycetota</taxon>
        <taxon>Actinomycetes</taxon>
        <taxon>Pseudonocardiales</taxon>
        <taxon>Pseudonocardiaceae</taxon>
        <taxon>Labedaea</taxon>
    </lineage>
</organism>
<name>A0A4R6SP13_LABRH</name>
<keyword evidence="1" id="KW-0472">Membrane</keyword>
<proteinExistence type="predicted"/>
<dbReference type="OrthoDB" id="3700731at2"/>
<gene>
    <name evidence="2" type="ORF">EV186_1011160</name>
</gene>
<keyword evidence="1" id="KW-1133">Transmembrane helix</keyword>
<keyword evidence="3" id="KW-1185">Reference proteome</keyword>
<reference evidence="2 3" key="1">
    <citation type="submission" date="2019-03" db="EMBL/GenBank/DDBJ databases">
        <title>Genomic Encyclopedia of Type Strains, Phase IV (KMG-IV): sequencing the most valuable type-strain genomes for metagenomic binning, comparative biology and taxonomic classification.</title>
        <authorList>
            <person name="Goeker M."/>
        </authorList>
    </citation>
    <scope>NUCLEOTIDE SEQUENCE [LARGE SCALE GENOMIC DNA]</scope>
    <source>
        <strain evidence="2 3">DSM 45361</strain>
    </source>
</reference>